<feature type="signal peptide" evidence="1">
    <location>
        <begin position="1"/>
        <end position="23"/>
    </location>
</feature>
<dbReference type="PANTHER" id="PTHR11261">
    <property type="entry name" value="INTERPHOTORECEPTOR RETINOID-BINDING PROTEIN"/>
    <property type="match status" value="1"/>
</dbReference>
<evidence type="ECO:0000259" key="2">
    <source>
        <dbReference type="SMART" id="SM00245"/>
    </source>
</evidence>
<accession>A0AB39KUV7</accession>
<dbReference type="RefSeq" id="WP_369060618.1">
    <property type="nucleotide sequence ID" value="NZ_CP158375.1"/>
</dbReference>
<dbReference type="SUPFAM" id="SSF52096">
    <property type="entry name" value="ClpP/crotonase"/>
    <property type="match status" value="1"/>
</dbReference>
<dbReference type="Pfam" id="PF03572">
    <property type="entry name" value="Peptidase_S41"/>
    <property type="match status" value="1"/>
</dbReference>
<dbReference type="GO" id="GO:0006508">
    <property type="term" value="P:proteolysis"/>
    <property type="evidence" value="ECO:0007669"/>
    <property type="project" value="InterPro"/>
</dbReference>
<feature type="domain" description="Tail specific protease" evidence="2">
    <location>
        <begin position="129"/>
        <end position="315"/>
    </location>
</feature>
<dbReference type="InterPro" id="IPR029045">
    <property type="entry name" value="ClpP/crotonase-like_dom_sf"/>
</dbReference>
<proteinExistence type="predicted"/>
<dbReference type="Gene3D" id="3.90.226.10">
    <property type="entry name" value="2-enoyl-CoA Hydratase, Chain A, domain 1"/>
    <property type="match status" value="1"/>
</dbReference>
<gene>
    <name evidence="3" type="ORF">ABOZ73_03090</name>
</gene>
<organism evidence="3">
    <name type="scientific">Caulobacter sp. 73W</name>
    <dbReference type="NCBI Taxonomy" id="3161137"/>
    <lineage>
        <taxon>Bacteria</taxon>
        <taxon>Pseudomonadati</taxon>
        <taxon>Pseudomonadota</taxon>
        <taxon>Alphaproteobacteria</taxon>
        <taxon>Caulobacterales</taxon>
        <taxon>Caulobacteraceae</taxon>
        <taxon>Caulobacter</taxon>
    </lineage>
</organism>
<dbReference type="Pfam" id="PF11918">
    <property type="entry name" value="Peptidase_S41_N"/>
    <property type="match status" value="1"/>
</dbReference>
<dbReference type="AlphaFoldDB" id="A0AB39KUV7"/>
<dbReference type="InterPro" id="IPR005151">
    <property type="entry name" value="Tail-specific_protease"/>
</dbReference>
<protein>
    <submittedName>
        <fullName evidence="3">S41 family peptidase</fullName>
    </submittedName>
</protein>
<evidence type="ECO:0000256" key="1">
    <source>
        <dbReference type="SAM" id="SignalP"/>
    </source>
</evidence>
<name>A0AB39KUV7_9CAUL</name>
<sequence>MKHALPLALAAALLASTAAPALAQAPASAAAVRVTPAQTTALLAAIKKEVRDRYVFPDRRDAIIKALDAAQAAGRYAVADPFELASRIGSDLESSSRDKHMGLAWSPPQYAAAVARPTGPADAEDAFWRNEAIRRNSGLVEQKILPGNVRYVKLAAFLWQDDLSPIAYDGAMRFLAGGDAAIIDLRGNGGGDPAAVSYLTSHFLPPDQLLVSFHMGAATPDLSKTATRPAGRITAPLYVLIDGGVASAGEEFAYHVEQFKLGELIGKTTAGAANRNETVPIAPGFMFSISVGRPEHPVSKTNWEGVGVPPAVETAPAKALDVALARALAKLETSAAPADKARYAWARADAAARAEPVALTSPAAAYAGRFGEAAVESSGDQLVLRLPGRLAARLTPLGPDLFAIEDSVRRARFVRNGGAVTGLELLRENGEVKAYPKG</sequence>
<dbReference type="Gene3D" id="3.30.750.44">
    <property type="match status" value="1"/>
</dbReference>
<evidence type="ECO:0000313" key="3">
    <source>
        <dbReference type="EMBL" id="XDO97419.1"/>
    </source>
</evidence>
<dbReference type="CDD" id="cd07563">
    <property type="entry name" value="Peptidase_S41_IRBP"/>
    <property type="match status" value="1"/>
</dbReference>
<dbReference type="PANTHER" id="PTHR11261:SF3">
    <property type="entry name" value="RETINOL-BINDING PROTEIN 3"/>
    <property type="match status" value="1"/>
</dbReference>
<dbReference type="EMBL" id="CP158375">
    <property type="protein sequence ID" value="XDO97419.1"/>
    <property type="molecule type" value="Genomic_DNA"/>
</dbReference>
<dbReference type="GO" id="GO:0008236">
    <property type="term" value="F:serine-type peptidase activity"/>
    <property type="evidence" value="ECO:0007669"/>
    <property type="project" value="InterPro"/>
</dbReference>
<feature type="chain" id="PRO_5044187538" evidence="1">
    <location>
        <begin position="24"/>
        <end position="438"/>
    </location>
</feature>
<dbReference type="SMART" id="SM00245">
    <property type="entry name" value="TSPc"/>
    <property type="match status" value="1"/>
</dbReference>
<reference evidence="3" key="1">
    <citation type="submission" date="2024-06" db="EMBL/GenBank/DDBJ databases">
        <title>Caulobacter inopinatus, sp. nov.</title>
        <authorList>
            <person name="Donachie S.P."/>
        </authorList>
    </citation>
    <scope>NUCLEOTIDE SEQUENCE</scope>
    <source>
        <strain evidence="3">73W</strain>
    </source>
</reference>
<keyword evidence="1" id="KW-0732">Signal</keyword>